<comment type="caution">
    <text evidence="1">The sequence shown here is derived from an EMBL/GenBank/DDBJ whole genome shotgun (WGS) entry which is preliminary data.</text>
</comment>
<evidence type="ECO:0000313" key="2">
    <source>
        <dbReference type="Proteomes" id="UP001603857"/>
    </source>
</evidence>
<keyword evidence="2" id="KW-1185">Reference proteome</keyword>
<reference evidence="1 2" key="1">
    <citation type="submission" date="2024-08" db="EMBL/GenBank/DDBJ databases">
        <title>Insights into the chromosomal genome structure of Flemingia macrophylla.</title>
        <authorList>
            <person name="Ding Y."/>
            <person name="Zhao Y."/>
            <person name="Bi W."/>
            <person name="Wu M."/>
            <person name="Zhao G."/>
            <person name="Gong Y."/>
            <person name="Li W."/>
            <person name="Zhang P."/>
        </authorList>
    </citation>
    <scope>NUCLEOTIDE SEQUENCE [LARGE SCALE GENOMIC DNA]</scope>
    <source>
        <strain evidence="1">DYQJB</strain>
        <tissue evidence="1">Leaf</tissue>
    </source>
</reference>
<proteinExistence type="predicted"/>
<accession>A0ABD1MG06</accession>
<protein>
    <submittedName>
        <fullName evidence="1">Uncharacterized protein</fullName>
    </submittedName>
</protein>
<evidence type="ECO:0000313" key="1">
    <source>
        <dbReference type="EMBL" id="KAL2334716.1"/>
    </source>
</evidence>
<organism evidence="1 2">
    <name type="scientific">Flemingia macrophylla</name>
    <dbReference type="NCBI Taxonomy" id="520843"/>
    <lineage>
        <taxon>Eukaryota</taxon>
        <taxon>Viridiplantae</taxon>
        <taxon>Streptophyta</taxon>
        <taxon>Embryophyta</taxon>
        <taxon>Tracheophyta</taxon>
        <taxon>Spermatophyta</taxon>
        <taxon>Magnoliopsida</taxon>
        <taxon>eudicotyledons</taxon>
        <taxon>Gunneridae</taxon>
        <taxon>Pentapetalae</taxon>
        <taxon>rosids</taxon>
        <taxon>fabids</taxon>
        <taxon>Fabales</taxon>
        <taxon>Fabaceae</taxon>
        <taxon>Papilionoideae</taxon>
        <taxon>50 kb inversion clade</taxon>
        <taxon>NPAAA clade</taxon>
        <taxon>indigoferoid/millettioid clade</taxon>
        <taxon>Phaseoleae</taxon>
        <taxon>Flemingia</taxon>
    </lineage>
</organism>
<dbReference type="Proteomes" id="UP001603857">
    <property type="component" value="Unassembled WGS sequence"/>
</dbReference>
<dbReference type="AlphaFoldDB" id="A0ABD1MG06"/>
<gene>
    <name evidence="1" type="ORF">Fmac_015929</name>
</gene>
<dbReference type="EMBL" id="JBGMDY010000005">
    <property type="protein sequence ID" value="KAL2334716.1"/>
    <property type="molecule type" value="Genomic_DNA"/>
</dbReference>
<name>A0ABD1MG06_9FABA</name>
<sequence length="79" mass="9123">MKGSGRYVVILIHDYDNHPILLTLDPYTDLYPMVDFLLHEVAIPFPNIHLSLSRCPRLLVSGILHQLCPTLHFLRKFIA</sequence>